<dbReference type="AlphaFoldDB" id="A0A376DNA0"/>
<evidence type="ECO:0000256" key="1">
    <source>
        <dbReference type="SAM" id="Phobius"/>
    </source>
</evidence>
<dbReference type="Proteomes" id="UP000255224">
    <property type="component" value="Unassembled WGS sequence"/>
</dbReference>
<name>A0A376DNA0_CHRCU</name>
<keyword evidence="1" id="KW-0472">Membrane</keyword>
<feature type="transmembrane region" description="Helical" evidence="1">
    <location>
        <begin position="201"/>
        <end position="221"/>
    </location>
</feature>
<organism evidence="2 3">
    <name type="scientific">Chryseobacterium carnipullorum</name>
    <dbReference type="NCBI Taxonomy" id="1124835"/>
    <lineage>
        <taxon>Bacteria</taxon>
        <taxon>Pseudomonadati</taxon>
        <taxon>Bacteroidota</taxon>
        <taxon>Flavobacteriia</taxon>
        <taxon>Flavobacteriales</taxon>
        <taxon>Weeksellaceae</taxon>
        <taxon>Chryseobacterium group</taxon>
        <taxon>Chryseobacterium</taxon>
    </lineage>
</organism>
<feature type="transmembrane region" description="Helical" evidence="1">
    <location>
        <begin position="6"/>
        <end position="24"/>
    </location>
</feature>
<protein>
    <submittedName>
        <fullName evidence="2">Uncharacterized protein</fullName>
    </submittedName>
</protein>
<evidence type="ECO:0000313" key="2">
    <source>
        <dbReference type="EMBL" id="STC92475.1"/>
    </source>
</evidence>
<feature type="transmembrane region" description="Helical" evidence="1">
    <location>
        <begin position="227"/>
        <end position="248"/>
    </location>
</feature>
<feature type="transmembrane region" description="Helical" evidence="1">
    <location>
        <begin position="315"/>
        <end position="335"/>
    </location>
</feature>
<sequence>MKPSGFAALRITFIGTNLNFTILFKFTNKKIRTNNLTSTLAMENSLKNFEKTIKKKHSISFTPKYKEEFKTYVNETLFIAIAEKTFERLDWDFIYKDSHHIEAKRKEETLVNERWTEIITATYKNGIILVQSESLGNEIWDVGKNSKRVKLFIYAYQEILKTFDEQALKELENETEKKNNWDDYIIPETLPKPVKTKSPNITIPIIGSLCLSLILGFILAFLSVKGLYLIVLYEFLVATAIAFVMKYLIKISNYTDFSKLQYVLGAMIILIYILNQYFQYELILNENNLDRIGFLNFLYIRFTQGFTINKINFGWIGWIISWIIQLGLTGIFLYLKIIAVLTKYIIGRVPIEVVDFAYYHLVKEKSEEQIRSELAKKGWPDKKNQDEVLEAIGGWQNATELNRVK</sequence>
<proteinExistence type="predicted"/>
<gene>
    <name evidence="2" type="ORF">NCTC13533_00372</name>
</gene>
<reference evidence="2 3" key="1">
    <citation type="submission" date="2018-06" db="EMBL/GenBank/DDBJ databases">
        <authorList>
            <consortium name="Pathogen Informatics"/>
            <person name="Doyle S."/>
        </authorList>
    </citation>
    <scope>NUCLEOTIDE SEQUENCE [LARGE SCALE GENOMIC DNA]</scope>
    <source>
        <strain evidence="2 3">NCTC13533</strain>
    </source>
</reference>
<evidence type="ECO:0000313" key="3">
    <source>
        <dbReference type="Proteomes" id="UP000255224"/>
    </source>
</evidence>
<accession>A0A376DNA0</accession>
<keyword evidence="1" id="KW-1133">Transmembrane helix</keyword>
<dbReference type="RefSeq" id="WP_228429382.1">
    <property type="nucleotide sequence ID" value="NZ_CP033920.1"/>
</dbReference>
<feature type="transmembrane region" description="Helical" evidence="1">
    <location>
        <begin position="260"/>
        <end position="278"/>
    </location>
</feature>
<dbReference type="EMBL" id="UFVQ01000003">
    <property type="protein sequence ID" value="STC92475.1"/>
    <property type="molecule type" value="Genomic_DNA"/>
</dbReference>
<keyword evidence="1" id="KW-0812">Transmembrane</keyword>